<organism evidence="1 2">
    <name type="scientific">Tumidithrix elongata BACA0141</name>
    <dbReference type="NCBI Taxonomy" id="2716417"/>
    <lineage>
        <taxon>Bacteria</taxon>
        <taxon>Bacillati</taxon>
        <taxon>Cyanobacteriota</taxon>
        <taxon>Cyanophyceae</taxon>
        <taxon>Pseudanabaenales</taxon>
        <taxon>Pseudanabaenaceae</taxon>
        <taxon>Tumidithrix</taxon>
        <taxon>Tumidithrix elongata</taxon>
    </lineage>
</organism>
<dbReference type="Proteomes" id="UP001333818">
    <property type="component" value="Unassembled WGS sequence"/>
</dbReference>
<sequence>MVVLSISEVKTVNLKTPLGSESGIRYLGQTYLSTSSCNGINEALQICRRDLDAGLFSIVVKECDRFSVWCPLPNLSKP</sequence>
<comment type="caution">
    <text evidence="1">The sequence shown here is derived from an EMBL/GenBank/DDBJ whole genome shotgun (WGS) entry which is preliminary data.</text>
</comment>
<reference evidence="1" key="1">
    <citation type="submission" date="2024-01" db="EMBL/GenBank/DDBJ databases">
        <title>Bank of Algae and Cyanobacteria of the Azores (BACA) strain genomes.</title>
        <authorList>
            <person name="Luz R."/>
            <person name="Cordeiro R."/>
            <person name="Fonseca A."/>
            <person name="Goncalves V."/>
        </authorList>
    </citation>
    <scope>NUCLEOTIDE SEQUENCE</scope>
    <source>
        <strain evidence="1">BACA0141</strain>
    </source>
</reference>
<proteinExistence type="predicted"/>
<gene>
    <name evidence="1" type="ORF">V2H45_15810</name>
</gene>
<dbReference type="AlphaFoldDB" id="A0AAW9PTZ1"/>
<dbReference type="RefSeq" id="WP_330484638.1">
    <property type="nucleotide sequence ID" value="NZ_JAZBJZ010000068.1"/>
</dbReference>
<dbReference type="EMBL" id="JAZBJZ010000068">
    <property type="protein sequence ID" value="MEE3718205.1"/>
    <property type="molecule type" value="Genomic_DNA"/>
</dbReference>
<name>A0AAW9PTZ1_9CYAN</name>
<protein>
    <submittedName>
        <fullName evidence="1">Uncharacterized protein</fullName>
    </submittedName>
</protein>
<evidence type="ECO:0000313" key="1">
    <source>
        <dbReference type="EMBL" id="MEE3718205.1"/>
    </source>
</evidence>
<keyword evidence="2" id="KW-1185">Reference proteome</keyword>
<accession>A0AAW9PTZ1</accession>
<evidence type="ECO:0000313" key="2">
    <source>
        <dbReference type="Proteomes" id="UP001333818"/>
    </source>
</evidence>